<dbReference type="AlphaFoldDB" id="A0A815WPN3"/>
<proteinExistence type="predicted"/>
<sequence length="60" mass="6516">ENNAGFAGAILDPCYHLACDTLTNIHLFGYENLVQAAAYGLEYLGQHANLSGYLYPNGRP</sequence>
<comment type="caution">
    <text evidence="1">The sequence shown here is derived from an EMBL/GenBank/DDBJ whole genome shotgun (WGS) entry which is preliminary data.</text>
</comment>
<accession>A0A815WPN3</accession>
<evidence type="ECO:0000313" key="2">
    <source>
        <dbReference type="Proteomes" id="UP000663845"/>
    </source>
</evidence>
<protein>
    <submittedName>
        <fullName evidence="1">Uncharacterized protein</fullName>
    </submittedName>
</protein>
<dbReference type="Proteomes" id="UP000663845">
    <property type="component" value="Unassembled WGS sequence"/>
</dbReference>
<dbReference type="EMBL" id="CAJNOG010004975">
    <property type="protein sequence ID" value="CAF1546893.1"/>
    <property type="molecule type" value="Genomic_DNA"/>
</dbReference>
<evidence type="ECO:0000313" key="1">
    <source>
        <dbReference type="EMBL" id="CAF1546893.1"/>
    </source>
</evidence>
<name>A0A815WPN3_9BILA</name>
<reference evidence="1" key="1">
    <citation type="submission" date="2021-02" db="EMBL/GenBank/DDBJ databases">
        <authorList>
            <person name="Nowell W R."/>
        </authorList>
    </citation>
    <scope>NUCLEOTIDE SEQUENCE</scope>
</reference>
<gene>
    <name evidence="1" type="ORF">JYZ213_LOCUS46047</name>
</gene>
<organism evidence="1 2">
    <name type="scientific">Adineta steineri</name>
    <dbReference type="NCBI Taxonomy" id="433720"/>
    <lineage>
        <taxon>Eukaryota</taxon>
        <taxon>Metazoa</taxon>
        <taxon>Spiralia</taxon>
        <taxon>Gnathifera</taxon>
        <taxon>Rotifera</taxon>
        <taxon>Eurotatoria</taxon>
        <taxon>Bdelloidea</taxon>
        <taxon>Adinetida</taxon>
        <taxon>Adinetidae</taxon>
        <taxon>Adineta</taxon>
    </lineage>
</organism>
<feature type="non-terminal residue" evidence="1">
    <location>
        <position position="1"/>
    </location>
</feature>